<dbReference type="OrthoDB" id="2971794at2"/>
<organism evidence="1 2">
    <name type="scientific">Fictibacillus arsenicus</name>
    <dbReference type="NCBI Taxonomy" id="255247"/>
    <lineage>
        <taxon>Bacteria</taxon>
        <taxon>Bacillati</taxon>
        <taxon>Bacillota</taxon>
        <taxon>Bacilli</taxon>
        <taxon>Bacillales</taxon>
        <taxon>Fictibacillaceae</taxon>
        <taxon>Fictibacillus</taxon>
    </lineage>
</organism>
<gene>
    <name evidence="1" type="ORF">ABE41_019065</name>
</gene>
<keyword evidence="2" id="KW-1185">Reference proteome</keyword>
<name>A0A1B1Z9K1_9BACL</name>
<dbReference type="AlphaFoldDB" id="A0A1B1Z9K1"/>
<dbReference type="RefSeq" id="WP_066293882.1">
    <property type="nucleotide sequence ID" value="NZ_CP016761.1"/>
</dbReference>
<evidence type="ECO:0000313" key="2">
    <source>
        <dbReference type="Proteomes" id="UP000077412"/>
    </source>
</evidence>
<dbReference type="KEGG" id="far:ABE41_019065"/>
<dbReference type="EMBL" id="CP016761">
    <property type="protein sequence ID" value="ANX14118.1"/>
    <property type="molecule type" value="Genomic_DNA"/>
</dbReference>
<dbReference type="Proteomes" id="UP000077412">
    <property type="component" value="Chromosome"/>
</dbReference>
<reference evidence="1 2" key="1">
    <citation type="submission" date="2016-08" db="EMBL/GenBank/DDBJ databases">
        <title>Complete genome sequence of Fictibacillus arsenicus G25-54, a strain with toxicity to nematodes and a potential arsenic-resistance activity.</title>
        <authorList>
            <person name="Zheng Z."/>
        </authorList>
    </citation>
    <scope>NUCLEOTIDE SEQUENCE [LARGE SCALE GENOMIC DNA]</scope>
    <source>
        <strain evidence="1 2">G25-54</strain>
    </source>
</reference>
<evidence type="ECO:0000313" key="1">
    <source>
        <dbReference type="EMBL" id="ANX14118.1"/>
    </source>
</evidence>
<sequence>MEKKKLAKPISPFVRFPNPFGDEVAELHEKIEASAAADENGEQIWLTQRNDLPPIFGRS</sequence>
<proteinExistence type="predicted"/>
<accession>A0A1B1Z9K1</accession>
<protein>
    <submittedName>
        <fullName evidence="1">Uncharacterized protein</fullName>
    </submittedName>
</protein>